<sequence>MKTESAGSAQSASASASASAGRVAPDAGGQGGRNERRRNAQGIGASTWYGRLIAPAVSSPSAVLETLGAVVAAIGIVWLFVPDNPLLLGYGFPWLWLVPLILALRYGTLLGALAALVVLGAWAVFYGQTAAAGSFPRMYFLGGLMLVLIGGQYGDIWGARLSRARTVNGYLNDRLAALTKNHFLLRLSHERLENDLLAKPTTLRDTLTQLRNIALAAREHGTGDNAPDVAQLPGAVPFLQWTAQACQLEVAAMVRVTGNRIDTEPVARVGTPFDIVADDPLIRHCIDTHTLGHPQAPELRNVNNPEDSSRYVACAPVLSGADELIGLVVVHQMPFLSLSYENLQFLLVLLGYYADGVRHLTVSSEILDLVPDAPYEFALDLGRLARLHRDTGIDSSVVALIFDKDEASDALFESVVRSRRALDVVWQANGKSRRAIITLMPLSGAGAVSAYLVRIEDSLRAQFGVDFEGGRISVQTLHVTGEHPGEALQRFLSRCHLDA</sequence>
<dbReference type="RefSeq" id="WP_206275061.1">
    <property type="nucleotide sequence ID" value="NZ_CAUDKO010000001.1"/>
</dbReference>
<keyword evidence="6" id="KW-1185">Reference proteome</keyword>
<comment type="caution">
    <text evidence="4">The sequence shown here is derived from an EMBL/GenBank/DDBJ whole genome shotgun (WGS) entry which is preliminary data.</text>
</comment>
<organism evidence="4 7">
    <name type="scientific">Ralstonia flatus</name>
    <dbReference type="NCBI Taxonomy" id="3058601"/>
    <lineage>
        <taxon>Bacteria</taxon>
        <taxon>Pseudomonadati</taxon>
        <taxon>Pseudomonadota</taxon>
        <taxon>Betaproteobacteria</taxon>
        <taxon>Burkholderiales</taxon>
        <taxon>Burkholderiaceae</taxon>
        <taxon>Ralstonia</taxon>
    </lineage>
</organism>
<evidence type="ECO:0000313" key="6">
    <source>
        <dbReference type="Proteomes" id="UP001189792"/>
    </source>
</evidence>
<evidence type="ECO:0000256" key="2">
    <source>
        <dbReference type="SAM" id="Phobius"/>
    </source>
</evidence>
<feature type="transmembrane region" description="Helical" evidence="2">
    <location>
        <begin position="138"/>
        <end position="156"/>
    </location>
</feature>
<keyword evidence="2" id="KW-1133">Transmembrane helix</keyword>
<protein>
    <recommendedName>
        <fullName evidence="3">PelD GGDEF domain-containing protein</fullName>
    </recommendedName>
</protein>
<dbReference type="Gene3D" id="3.30.70.2880">
    <property type="match status" value="1"/>
</dbReference>
<dbReference type="EMBL" id="CAUDLI010000001">
    <property type="protein sequence ID" value="CAJ0854714.1"/>
    <property type="molecule type" value="Genomic_DNA"/>
</dbReference>
<evidence type="ECO:0000313" key="5">
    <source>
        <dbReference type="EMBL" id="CAJ0854714.1"/>
    </source>
</evidence>
<feature type="domain" description="PelD GGDEF" evidence="3">
    <location>
        <begin position="371"/>
        <end position="495"/>
    </location>
</feature>
<dbReference type="Proteomes" id="UP001189792">
    <property type="component" value="Unassembled WGS sequence"/>
</dbReference>
<gene>
    <name evidence="5" type="ORF">R77564_00219</name>
    <name evidence="4" type="ORF">R77567_00504</name>
</gene>
<evidence type="ECO:0000256" key="1">
    <source>
        <dbReference type="SAM" id="MobiDB-lite"/>
    </source>
</evidence>
<dbReference type="Pfam" id="PF16963">
    <property type="entry name" value="PelD_GGDEF"/>
    <property type="match status" value="1"/>
</dbReference>
<dbReference type="Proteomes" id="UP001190491">
    <property type="component" value="Unassembled WGS sequence"/>
</dbReference>
<evidence type="ECO:0000313" key="4">
    <source>
        <dbReference type="EMBL" id="CAJ0850793.1"/>
    </source>
</evidence>
<reference evidence="4 6" key="1">
    <citation type="submission" date="2023-07" db="EMBL/GenBank/DDBJ databases">
        <authorList>
            <person name="Peeters C."/>
        </authorList>
    </citation>
    <scope>NUCLEOTIDE SEQUENCE</scope>
    <source>
        <strain evidence="5 6">LMG 32965</strain>
        <strain evidence="4">R-77567</strain>
    </source>
</reference>
<dbReference type="Gene3D" id="3.30.450.40">
    <property type="match status" value="1"/>
</dbReference>
<dbReference type="InterPro" id="IPR038367">
    <property type="entry name" value="PelD_GGDEF_sf"/>
</dbReference>
<accession>A0AAD2BUD2</accession>
<dbReference type="InterPro" id="IPR031583">
    <property type="entry name" value="PelD_GGDEF"/>
</dbReference>
<dbReference type="AlphaFoldDB" id="A0AAD2BUD2"/>
<keyword evidence="2" id="KW-0472">Membrane</keyword>
<proteinExistence type="predicted"/>
<name>A0AAD2BUD2_9RALS</name>
<feature type="compositionally biased region" description="Low complexity" evidence="1">
    <location>
        <begin position="1"/>
        <end position="21"/>
    </location>
</feature>
<evidence type="ECO:0000313" key="7">
    <source>
        <dbReference type="Proteomes" id="UP001190491"/>
    </source>
</evidence>
<feature type="transmembrane region" description="Helical" evidence="2">
    <location>
        <begin position="109"/>
        <end position="126"/>
    </location>
</feature>
<feature type="transmembrane region" description="Helical" evidence="2">
    <location>
        <begin position="62"/>
        <end position="81"/>
    </location>
</feature>
<feature type="region of interest" description="Disordered" evidence="1">
    <location>
        <begin position="1"/>
        <end position="37"/>
    </location>
</feature>
<keyword evidence="2" id="KW-0812">Transmembrane</keyword>
<dbReference type="EMBL" id="CAUDKO010000001">
    <property type="protein sequence ID" value="CAJ0850793.1"/>
    <property type="molecule type" value="Genomic_DNA"/>
</dbReference>
<dbReference type="InterPro" id="IPR029016">
    <property type="entry name" value="GAF-like_dom_sf"/>
</dbReference>
<evidence type="ECO:0000259" key="3">
    <source>
        <dbReference type="Pfam" id="PF16963"/>
    </source>
</evidence>